<name>A0A7Y6TVW6_9BURK</name>
<reference evidence="2 3" key="1">
    <citation type="submission" date="2020-06" db="EMBL/GenBank/DDBJ databases">
        <title>Schlegella sp. ID0723 isolated from air conditioner.</title>
        <authorList>
            <person name="Kim D.Y."/>
            <person name="Kim D.-U."/>
        </authorList>
    </citation>
    <scope>NUCLEOTIDE SEQUENCE [LARGE SCALE GENOMIC DNA]</scope>
    <source>
        <strain evidence="2 3">ID0723</strain>
    </source>
</reference>
<comment type="caution">
    <text evidence="2">The sequence shown here is derived from an EMBL/GenBank/DDBJ whole genome shotgun (WGS) entry which is preliminary data.</text>
</comment>
<proteinExistence type="predicted"/>
<feature type="region of interest" description="Disordered" evidence="1">
    <location>
        <begin position="1"/>
        <end position="43"/>
    </location>
</feature>
<evidence type="ECO:0000313" key="3">
    <source>
        <dbReference type="Proteomes" id="UP000529637"/>
    </source>
</evidence>
<organism evidence="2 3">
    <name type="scientific">Piscinibacter koreensis</name>
    <dbReference type="NCBI Taxonomy" id="2742824"/>
    <lineage>
        <taxon>Bacteria</taxon>
        <taxon>Pseudomonadati</taxon>
        <taxon>Pseudomonadota</taxon>
        <taxon>Betaproteobacteria</taxon>
        <taxon>Burkholderiales</taxon>
        <taxon>Sphaerotilaceae</taxon>
        <taxon>Piscinibacter</taxon>
    </lineage>
</organism>
<dbReference type="Gene3D" id="6.20.20.10">
    <property type="match status" value="1"/>
</dbReference>
<protein>
    <recommendedName>
        <fullName evidence="4">Molecular chaperone DnaJ</fullName>
    </recommendedName>
</protein>
<dbReference type="Proteomes" id="UP000529637">
    <property type="component" value="Unassembled WGS sequence"/>
</dbReference>
<evidence type="ECO:0000256" key="1">
    <source>
        <dbReference type="SAM" id="MobiDB-lite"/>
    </source>
</evidence>
<gene>
    <name evidence="2" type="ORF">HQN59_07085</name>
</gene>
<dbReference type="RefSeq" id="WP_176067535.1">
    <property type="nucleotide sequence ID" value="NZ_JABWMJ010000003.1"/>
</dbReference>
<evidence type="ECO:0008006" key="4">
    <source>
        <dbReference type="Google" id="ProtNLM"/>
    </source>
</evidence>
<dbReference type="EMBL" id="JABWMJ010000003">
    <property type="protein sequence ID" value="NUZ05524.1"/>
    <property type="molecule type" value="Genomic_DNA"/>
</dbReference>
<keyword evidence="3" id="KW-1185">Reference proteome</keyword>
<feature type="compositionally biased region" description="Polar residues" evidence="1">
    <location>
        <begin position="1"/>
        <end position="21"/>
    </location>
</feature>
<dbReference type="AlphaFoldDB" id="A0A7Y6TVW6"/>
<evidence type="ECO:0000313" key="2">
    <source>
        <dbReference type="EMBL" id="NUZ05524.1"/>
    </source>
</evidence>
<sequence>MPNTSNDRTADQPGNAQSTGAPMSPGDEAPDGTPGTGHDVCPACGGSGKVGGATCSECNGTGEVNVGIGGA</sequence>
<accession>A0A7Y6TVW6</accession>